<feature type="domain" description="DUF7507" evidence="2">
    <location>
        <begin position="14"/>
        <end position="113"/>
    </location>
</feature>
<proteinExistence type="predicted"/>
<dbReference type="Gene3D" id="2.60.40.10">
    <property type="entry name" value="Immunoglobulins"/>
    <property type="match status" value="1"/>
</dbReference>
<feature type="non-terminal residue" evidence="3">
    <location>
        <position position="1"/>
    </location>
</feature>
<feature type="compositionally biased region" description="Acidic residues" evidence="1">
    <location>
        <begin position="106"/>
        <end position="117"/>
    </location>
</feature>
<dbReference type="InterPro" id="IPR047589">
    <property type="entry name" value="DUF11_rpt"/>
</dbReference>
<dbReference type="NCBIfam" id="TIGR01451">
    <property type="entry name" value="B_ant_repeat"/>
    <property type="match status" value="1"/>
</dbReference>
<dbReference type="Pfam" id="PF24346">
    <property type="entry name" value="DUF7507"/>
    <property type="match status" value="1"/>
</dbReference>
<evidence type="ECO:0000259" key="2">
    <source>
        <dbReference type="Pfam" id="PF24346"/>
    </source>
</evidence>
<dbReference type="EMBL" id="VJVW01000081">
    <property type="protein sequence ID" value="MUP44011.1"/>
    <property type="molecule type" value="Genomic_DNA"/>
</dbReference>
<feature type="non-terminal residue" evidence="3">
    <location>
        <position position="151"/>
    </location>
</feature>
<evidence type="ECO:0000313" key="4">
    <source>
        <dbReference type="Proteomes" id="UP000460416"/>
    </source>
</evidence>
<dbReference type="OrthoDB" id="599464at2"/>
<comment type="caution">
    <text evidence="3">The sequence shown here is derived from an EMBL/GenBank/DDBJ whole genome shotgun (WGS) entry which is preliminary data.</text>
</comment>
<sequence length="151" mass="15605">PEDSNNETTPLTQNPAMTIAKAGSFNDEKGNGYAEAGETISYTFSLTNTGNVTLNNITVTDPMVSVNGGPINLAPGASDNTSFTATYTLTQADVDSGQVDNIATADADELTDPEDSNNETTPLTQNPAMTIAKAGSFNDENGNGYAEAGET</sequence>
<name>A0A7K1LTS6_9FLAO</name>
<feature type="compositionally biased region" description="Polar residues" evidence="1">
    <location>
        <begin position="118"/>
        <end position="128"/>
    </location>
</feature>
<keyword evidence="4" id="KW-1185">Reference proteome</keyword>
<protein>
    <submittedName>
        <fullName evidence="3">DUF11 domain-containing protein</fullName>
    </submittedName>
</protein>
<dbReference type="Proteomes" id="UP000460416">
    <property type="component" value="Unassembled WGS sequence"/>
</dbReference>
<reference evidence="3 4" key="1">
    <citation type="submission" date="2019-07" db="EMBL/GenBank/DDBJ databases">
        <title>Gramella aestuarii sp. nov., isolated from a tidal flat, and emended description of Gramella echinicola.</title>
        <authorList>
            <person name="Liu L."/>
        </authorList>
    </citation>
    <scope>NUCLEOTIDE SEQUENCE [LARGE SCALE GENOMIC DNA]</scope>
    <source>
        <strain evidence="3 4">BS12</strain>
    </source>
</reference>
<dbReference type="AlphaFoldDB" id="A0A7K1LTS6"/>
<dbReference type="InterPro" id="IPR013783">
    <property type="entry name" value="Ig-like_fold"/>
</dbReference>
<gene>
    <name evidence="3" type="ORF">FLP08_15675</name>
</gene>
<organism evidence="3 4">
    <name type="scientific">Christiangramia aestuarii</name>
    <dbReference type="NCBI Taxonomy" id="1028746"/>
    <lineage>
        <taxon>Bacteria</taxon>
        <taxon>Pseudomonadati</taxon>
        <taxon>Bacteroidota</taxon>
        <taxon>Flavobacteriia</taxon>
        <taxon>Flavobacteriales</taxon>
        <taxon>Flavobacteriaceae</taxon>
        <taxon>Christiangramia</taxon>
    </lineage>
</organism>
<accession>A0A7K1LTS6</accession>
<feature type="region of interest" description="Disordered" evidence="1">
    <location>
        <begin position="105"/>
        <end position="151"/>
    </location>
</feature>
<evidence type="ECO:0000256" key="1">
    <source>
        <dbReference type="SAM" id="MobiDB-lite"/>
    </source>
</evidence>
<dbReference type="InterPro" id="IPR055354">
    <property type="entry name" value="DUF7507"/>
</dbReference>
<evidence type="ECO:0000313" key="3">
    <source>
        <dbReference type="EMBL" id="MUP44011.1"/>
    </source>
</evidence>